<dbReference type="GO" id="GO:0006606">
    <property type="term" value="P:protein import into nucleus"/>
    <property type="evidence" value="ECO:0007669"/>
    <property type="project" value="InterPro"/>
</dbReference>
<name>A0A0G4MB62_VERLO</name>
<evidence type="ECO:0000313" key="7">
    <source>
        <dbReference type="EMBL" id="CRK31195.1"/>
    </source>
</evidence>
<gene>
    <name evidence="6" type="ORF">BN1708_017802</name>
    <name evidence="7" type="ORF">BN1723_018444</name>
</gene>
<dbReference type="AlphaFoldDB" id="A0A0G4MB62"/>
<feature type="non-terminal residue" evidence="7">
    <location>
        <position position="121"/>
    </location>
</feature>
<sequence length="121" mass="13948">MDGILRKMLDKNKKVQEAAASAFANLEDQSGKVLQPYVVPILQQFVRCFARYKDRNMYILYDCVQTLAEQIGPFMAQPEIVNIFMPSLIERYQKVNDQSRELFPLLECLSYVAMALNDSFA</sequence>
<comment type="subcellular location">
    <subcellularLocation>
        <location evidence="1">Cytoplasm</location>
    </subcellularLocation>
</comment>
<evidence type="ECO:0000256" key="4">
    <source>
        <dbReference type="ARBA" id="ARBA00022737"/>
    </source>
</evidence>
<dbReference type="PANTHER" id="PTHR10527">
    <property type="entry name" value="IMPORTIN BETA"/>
    <property type="match status" value="1"/>
</dbReference>
<dbReference type="InterPro" id="IPR011989">
    <property type="entry name" value="ARM-like"/>
</dbReference>
<evidence type="ECO:0000313" key="9">
    <source>
        <dbReference type="Proteomes" id="UP000045706"/>
    </source>
</evidence>
<dbReference type="Gene3D" id="1.25.10.10">
    <property type="entry name" value="Leucine-rich Repeat Variant"/>
    <property type="match status" value="1"/>
</dbReference>
<dbReference type="Proteomes" id="UP000045706">
    <property type="component" value="Unassembled WGS sequence"/>
</dbReference>
<organism evidence="7 9">
    <name type="scientific">Verticillium longisporum</name>
    <name type="common">Verticillium dahliae var. longisporum</name>
    <dbReference type="NCBI Taxonomy" id="100787"/>
    <lineage>
        <taxon>Eukaryota</taxon>
        <taxon>Fungi</taxon>
        <taxon>Dikarya</taxon>
        <taxon>Ascomycota</taxon>
        <taxon>Pezizomycotina</taxon>
        <taxon>Sordariomycetes</taxon>
        <taxon>Hypocreomycetidae</taxon>
        <taxon>Glomerellales</taxon>
        <taxon>Plectosphaerellaceae</taxon>
        <taxon>Verticillium</taxon>
    </lineage>
</organism>
<evidence type="ECO:0000313" key="8">
    <source>
        <dbReference type="Proteomes" id="UP000044602"/>
    </source>
</evidence>
<dbReference type="STRING" id="100787.A0A0G4MB62"/>
<keyword evidence="4" id="KW-0677">Repeat</keyword>
<dbReference type="EMBL" id="CVQI01023436">
    <property type="protein sequence ID" value="CRK31195.1"/>
    <property type="molecule type" value="Genomic_DNA"/>
</dbReference>
<dbReference type="EMBL" id="CVQH01011536">
    <property type="protein sequence ID" value="CRK20353.1"/>
    <property type="molecule type" value="Genomic_DNA"/>
</dbReference>
<accession>A0A0G4MB62</accession>
<dbReference type="InterPro" id="IPR040122">
    <property type="entry name" value="Importin_beta"/>
</dbReference>
<evidence type="ECO:0000256" key="3">
    <source>
        <dbReference type="ARBA" id="ARBA00022490"/>
    </source>
</evidence>
<dbReference type="InterPro" id="IPR016024">
    <property type="entry name" value="ARM-type_fold"/>
</dbReference>
<protein>
    <submittedName>
        <fullName evidence="7">Uncharacterized protein</fullName>
    </submittedName>
</protein>
<dbReference type="SUPFAM" id="SSF48371">
    <property type="entry name" value="ARM repeat"/>
    <property type="match status" value="1"/>
</dbReference>
<evidence type="ECO:0000313" key="6">
    <source>
        <dbReference type="EMBL" id="CRK20353.1"/>
    </source>
</evidence>
<proteinExistence type="predicted"/>
<evidence type="ECO:0000256" key="1">
    <source>
        <dbReference type="ARBA" id="ARBA00004496"/>
    </source>
</evidence>
<keyword evidence="5" id="KW-0653">Protein transport</keyword>
<keyword evidence="8" id="KW-1185">Reference proteome</keyword>
<evidence type="ECO:0000256" key="2">
    <source>
        <dbReference type="ARBA" id="ARBA00022448"/>
    </source>
</evidence>
<keyword evidence="2" id="KW-0813">Transport</keyword>
<keyword evidence="3" id="KW-0963">Cytoplasm</keyword>
<reference evidence="8 9" key="1">
    <citation type="submission" date="2015-05" db="EMBL/GenBank/DDBJ databases">
        <authorList>
            <person name="Fogelqvist Johan"/>
        </authorList>
    </citation>
    <scope>NUCLEOTIDE SEQUENCE [LARGE SCALE GENOMIC DNA]</scope>
    <source>
        <strain evidence="6">VL1</strain>
        <strain evidence="7">VL2</strain>
    </source>
</reference>
<dbReference type="GO" id="GO:0005737">
    <property type="term" value="C:cytoplasm"/>
    <property type="evidence" value="ECO:0007669"/>
    <property type="project" value="UniProtKB-SubCell"/>
</dbReference>
<dbReference type="Proteomes" id="UP000044602">
    <property type="component" value="Unassembled WGS sequence"/>
</dbReference>
<evidence type="ECO:0000256" key="5">
    <source>
        <dbReference type="ARBA" id="ARBA00022927"/>
    </source>
</evidence>